<dbReference type="PANTHER" id="PTHR42944:SF1">
    <property type="entry name" value="ADENINE DNA GLYCOSYLASE"/>
    <property type="match status" value="1"/>
</dbReference>
<keyword evidence="7 13" id="KW-0227">DNA damage</keyword>
<keyword evidence="12 13" id="KW-0326">Glycosidase</keyword>
<dbReference type="PANTHER" id="PTHR42944">
    <property type="entry name" value="ADENINE DNA GLYCOSYLASE"/>
    <property type="match status" value="1"/>
</dbReference>
<dbReference type="InterPro" id="IPR011257">
    <property type="entry name" value="DNA_glycosylase"/>
</dbReference>
<dbReference type="CDD" id="cd00056">
    <property type="entry name" value="ENDO3c"/>
    <property type="match status" value="1"/>
</dbReference>
<keyword evidence="11" id="KW-0234">DNA repair</keyword>
<evidence type="ECO:0000313" key="15">
    <source>
        <dbReference type="EMBL" id="MFC4719548.1"/>
    </source>
</evidence>
<dbReference type="SUPFAM" id="SSF55811">
    <property type="entry name" value="Nudix"/>
    <property type="match status" value="1"/>
</dbReference>
<dbReference type="InterPro" id="IPR000445">
    <property type="entry name" value="HhH_motif"/>
</dbReference>
<keyword evidence="10" id="KW-0411">Iron-sulfur</keyword>
<dbReference type="InterPro" id="IPR044298">
    <property type="entry name" value="MIG/MutY"/>
</dbReference>
<evidence type="ECO:0000256" key="9">
    <source>
        <dbReference type="ARBA" id="ARBA00023004"/>
    </source>
</evidence>
<evidence type="ECO:0000256" key="12">
    <source>
        <dbReference type="ARBA" id="ARBA00023295"/>
    </source>
</evidence>
<sequence length="380" mass="44026">MNDQEKQWQAQEITDFQTIFLKWYYQNKRYLPWRTTTNPYQIWISEIMSQQTRIETVVGYYHRFMEKYPTIEALAQAEESELLKVWEGLGYYSRARNLQIAAQQVMTTFAGEFPATITEIQSLKGIGPYTAGAIGSIAFSLPEPAIDGNLMRVGSRLFGIDADIAKASSRKVFDQAFREIISTESPGDMNQAFMDLGASVCTPKQPDCNNCPLSKFCYAYKTDTQEKYPVKTKKEPPKDVYYFVAVIENAVGELLIVQRPTQGLLANMWHFPLEEVSKVAFLEMKEKMTPQNQQGDLFLVAEEEVEPFPEFPVVWQKRHLGEVTHVFSHLKWHLLLFYGRTKEEIQLENSQWLKPLDFSQVVFPTMQQKLVKQWLENVNH</sequence>
<proteinExistence type="inferred from homology"/>
<accession>A0ABV9MYA3</accession>
<evidence type="ECO:0000256" key="8">
    <source>
        <dbReference type="ARBA" id="ARBA00022801"/>
    </source>
</evidence>
<dbReference type="InterPro" id="IPR003651">
    <property type="entry name" value="Endonuclease3_FeS-loop_motif"/>
</dbReference>
<protein>
    <recommendedName>
        <fullName evidence="4 13">Adenine DNA glycosylase</fullName>
        <ecNumber evidence="3 13">3.2.2.31</ecNumber>
    </recommendedName>
</protein>
<comment type="function">
    <text evidence="13">Adenine glycosylase active on G-A mispairs.</text>
</comment>
<comment type="caution">
    <text evidence="15">The sequence shown here is derived from an EMBL/GenBank/DDBJ whole genome shotgun (WGS) entry which is preliminary data.</text>
</comment>
<dbReference type="NCBIfam" id="TIGR01084">
    <property type="entry name" value="mutY"/>
    <property type="match status" value="1"/>
</dbReference>
<evidence type="ECO:0000256" key="1">
    <source>
        <dbReference type="ARBA" id="ARBA00000843"/>
    </source>
</evidence>
<keyword evidence="16" id="KW-1185">Reference proteome</keyword>
<dbReference type="SMART" id="SM00478">
    <property type="entry name" value="ENDO3c"/>
    <property type="match status" value="1"/>
</dbReference>
<dbReference type="InterPro" id="IPR023170">
    <property type="entry name" value="HhH_base_excis_C"/>
</dbReference>
<dbReference type="InterPro" id="IPR015797">
    <property type="entry name" value="NUDIX_hydrolase-like_dom_sf"/>
</dbReference>
<gene>
    <name evidence="15" type="primary">mutY</name>
    <name evidence="15" type="ORF">ACFO5I_07350</name>
</gene>
<evidence type="ECO:0000259" key="14">
    <source>
        <dbReference type="SMART" id="SM00478"/>
    </source>
</evidence>
<dbReference type="CDD" id="cd03431">
    <property type="entry name" value="NUDIX_DNA_Glycosylase_C-MutY"/>
    <property type="match status" value="1"/>
</dbReference>
<dbReference type="InterPro" id="IPR003265">
    <property type="entry name" value="HhH-GPD_domain"/>
</dbReference>
<evidence type="ECO:0000256" key="3">
    <source>
        <dbReference type="ARBA" id="ARBA00012045"/>
    </source>
</evidence>
<dbReference type="Pfam" id="PF00633">
    <property type="entry name" value="HHH"/>
    <property type="match status" value="1"/>
</dbReference>
<evidence type="ECO:0000256" key="13">
    <source>
        <dbReference type="RuleBase" id="RU365096"/>
    </source>
</evidence>
<evidence type="ECO:0000256" key="7">
    <source>
        <dbReference type="ARBA" id="ARBA00022763"/>
    </source>
</evidence>
<keyword evidence="5" id="KW-0004">4Fe-4S</keyword>
<dbReference type="Gene3D" id="3.90.79.10">
    <property type="entry name" value="Nucleoside Triphosphate Pyrophosphohydrolase"/>
    <property type="match status" value="1"/>
</dbReference>
<dbReference type="GO" id="GO:0000701">
    <property type="term" value="F:purine-specific mismatch base pair DNA N-glycosylase activity"/>
    <property type="evidence" value="ECO:0007669"/>
    <property type="project" value="UniProtKB-EC"/>
</dbReference>
<evidence type="ECO:0000256" key="11">
    <source>
        <dbReference type="ARBA" id="ARBA00023204"/>
    </source>
</evidence>
<evidence type="ECO:0000256" key="5">
    <source>
        <dbReference type="ARBA" id="ARBA00022485"/>
    </source>
</evidence>
<evidence type="ECO:0000256" key="4">
    <source>
        <dbReference type="ARBA" id="ARBA00022023"/>
    </source>
</evidence>
<dbReference type="Pfam" id="PF00730">
    <property type="entry name" value="HhH-GPD"/>
    <property type="match status" value="1"/>
</dbReference>
<dbReference type="InterPro" id="IPR029119">
    <property type="entry name" value="MutY_C"/>
</dbReference>
<dbReference type="RefSeq" id="WP_204653080.1">
    <property type="nucleotide sequence ID" value="NZ_JAFBFD010000005.1"/>
</dbReference>
<dbReference type="Gene3D" id="1.10.340.30">
    <property type="entry name" value="Hypothetical protein, domain 2"/>
    <property type="match status" value="1"/>
</dbReference>
<dbReference type="InterPro" id="IPR005760">
    <property type="entry name" value="A/G_AdeGlyc_MutY"/>
</dbReference>
<dbReference type="SUPFAM" id="SSF48150">
    <property type="entry name" value="DNA-glycosylase"/>
    <property type="match status" value="1"/>
</dbReference>
<evidence type="ECO:0000256" key="6">
    <source>
        <dbReference type="ARBA" id="ARBA00022723"/>
    </source>
</evidence>
<keyword evidence="9 13" id="KW-0408">Iron</keyword>
<dbReference type="Proteomes" id="UP001595969">
    <property type="component" value="Unassembled WGS sequence"/>
</dbReference>
<reference evidence="16" key="1">
    <citation type="journal article" date="2019" name="Int. J. Syst. Evol. Microbiol.">
        <title>The Global Catalogue of Microorganisms (GCM) 10K type strain sequencing project: providing services to taxonomists for standard genome sequencing and annotation.</title>
        <authorList>
            <consortium name="The Broad Institute Genomics Platform"/>
            <consortium name="The Broad Institute Genome Sequencing Center for Infectious Disease"/>
            <person name="Wu L."/>
            <person name="Ma J."/>
        </authorList>
    </citation>
    <scope>NUCLEOTIDE SEQUENCE [LARGE SCALE GENOMIC DNA]</scope>
    <source>
        <strain evidence="16">CGMCC 1.19032</strain>
    </source>
</reference>
<name>A0ABV9MYA3_9ENTE</name>
<evidence type="ECO:0000256" key="10">
    <source>
        <dbReference type="ARBA" id="ARBA00023014"/>
    </source>
</evidence>
<comment type="similarity">
    <text evidence="2 13">Belongs to the Nth/MutY family.</text>
</comment>
<dbReference type="EMBL" id="JBHSGS010000040">
    <property type="protein sequence ID" value="MFC4719548.1"/>
    <property type="molecule type" value="Genomic_DNA"/>
</dbReference>
<comment type="catalytic activity">
    <reaction evidence="1 13">
        <text>Hydrolyzes free adenine bases from 7,8-dihydro-8-oxoguanine:adenine mismatched double-stranded DNA, leaving an apurinic site.</text>
        <dbReference type="EC" id="3.2.2.31"/>
    </reaction>
</comment>
<dbReference type="EC" id="3.2.2.31" evidence="3 13"/>
<dbReference type="Gene3D" id="1.10.1670.10">
    <property type="entry name" value="Helix-hairpin-Helix base-excision DNA repair enzymes (C-terminal)"/>
    <property type="match status" value="1"/>
</dbReference>
<comment type="cofactor">
    <cofactor evidence="13">
        <name>[4Fe-4S] cluster</name>
        <dbReference type="ChEBI" id="CHEBI:49883"/>
    </cofactor>
    <text evidence="13">Binds 1 [4Fe-4S] cluster.</text>
</comment>
<evidence type="ECO:0000256" key="2">
    <source>
        <dbReference type="ARBA" id="ARBA00008343"/>
    </source>
</evidence>
<feature type="domain" description="HhH-GPD" evidence="14">
    <location>
        <begin position="48"/>
        <end position="199"/>
    </location>
</feature>
<keyword evidence="6" id="KW-0479">Metal-binding</keyword>
<keyword evidence="8 15" id="KW-0378">Hydrolase</keyword>
<evidence type="ECO:0000313" key="16">
    <source>
        <dbReference type="Proteomes" id="UP001595969"/>
    </source>
</evidence>
<organism evidence="15 16">
    <name type="scientific">Enterococcus lemanii</name>
    <dbReference type="NCBI Taxonomy" id="1159752"/>
    <lineage>
        <taxon>Bacteria</taxon>
        <taxon>Bacillati</taxon>
        <taxon>Bacillota</taxon>
        <taxon>Bacilli</taxon>
        <taxon>Lactobacillales</taxon>
        <taxon>Enterococcaceae</taxon>
        <taxon>Enterococcus</taxon>
    </lineage>
</organism>
<dbReference type="Pfam" id="PF14815">
    <property type="entry name" value="NUDIX_4"/>
    <property type="match status" value="1"/>
</dbReference>
<dbReference type="SMART" id="SM00525">
    <property type="entry name" value="FES"/>
    <property type="match status" value="1"/>
</dbReference>